<reference evidence="1 2" key="1">
    <citation type="submission" date="2024-10" db="EMBL/GenBank/DDBJ databases">
        <title>The Natural Products Discovery Center: Release of the First 8490 Sequenced Strains for Exploring Actinobacteria Biosynthetic Diversity.</title>
        <authorList>
            <person name="Kalkreuter E."/>
            <person name="Kautsar S.A."/>
            <person name="Yang D."/>
            <person name="Bader C.D."/>
            <person name="Teijaro C.N."/>
            <person name="Fluegel L."/>
            <person name="Davis C.M."/>
            <person name="Simpson J.R."/>
            <person name="Lauterbach L."/>
            <person name="Steele A.D."/>
            <person name="Gui C."/>
            <person name="Meng S."/>
            <person name="Li G."/>
            <person name="Viehrig K."/>
            <person name="Ye F."/>
            <person name="Su P."/>
            <person name="Kiefer A.F."/>
            <person name="Nichols A."/>
            <person name="Cepeda A.J."/>
            <person name="Yan W."/>
            <person name="Fan B."/>
            <person name="Jiang Y."/>
            <person name="Adhikari A."/>
            <person name="Zheng C.-J."/>
            <person name="Schuster L."/>
            <person name="Cowan T.M."/>
            <person name="Smanski M.J."/>
            <person name="Chevrette M.G."/>
            <person name="De Carvalho L.P.S."/>
            <person name="Shen B."/>
        </authorList>
    </citation>
    <scope>NUCLEOTIDE SEQUENCE [LARGE SCALE GENOMIC DNA]</scope>
    <source>
        <strain evidence="1 2">NPDC012540</strain>
    </source>
</reference>
<accession>A0ABW6XE25</accession>
<dbReference type="Proteomes" id="UP001602322">
    <property type="component" value="Unassembled WGS sequence"/>
</dbReference>
<sequence length="131" mass="14564">MRNRLPLDYSVASLRVVDRVTDGLRAAGPGRETVARDLFWLGAYAGEVFVRRAGAEWVDLDPGQRELFGQPVGIRMPDGRVWNPLGKVVNRFAVGPEESVQQMYFLLHGRAPVNGLARSPYAETGATRRQL</sequence>
<name>A0ABW6XE25_9ACTN</name>
<organism evidence="1 2">
    <name type="scientific">Streptomyces argenteolus</name>
    <dbReference type="NCBI Taxonomy" id="67274"/>
    <lineage>
        <taxon>Bacteria</taxon>
        <taxon>Bacillati</taxon>
        <taxon>Actinomycetota</taxon>
        <taxon>Actinomycetes</taxon>
        <taxon>Kitasatosporales</taxon>
        <taxon>Streptomycetaceae</taxon>
        <taxon>Streptomyces</taxon>
    </lineage>
</organism>
<proteinExistence type="predicted"/>
<dbReference type="RefSeq" id="WP_387907544.1">
    <property type="nucleotide sequence ID" value="NZ_JBIBEG010000010.1"/>
</dbReference>
<comment type="caution">
    <text evidence="1">The sequence shown here is derived from an EMBL/GenBank/DDBJ whole genome shotgun (WGS) entry which is preliminary data.</text>
</comment>
<keyword evidence="2" id="KW-1185">Reference proteome</keyword>
<dbReference type="EMBL" id="JBIBEG010000010">
    <property type="protein sequence ID" value="MFF5899971.1"/>
    <property type="molecule type" value="Genomic_DNA"/>
</dbReference>
<evidence type="ECO:0000313" key="2">
    <source>
        <dbReference type="Proteomes" id="UP001602322"/>
    </source>
</evidence>
<gene>
    <name evidence="1" type="ORF">ACFY8O_29145</name>
</gene>
<protein>
    <submittedName>
        <fullName evidence="1">Uncharacterized protein</fullName>
    </submittedName>
</protein>
<evidence type="ECO:0000313" key="1">
    <source>
        <dbReference type="EMBL" id="MFF5899971.1"/>
    </source>
</evidence>